<accession>A0ACB5T0E2</accession>
<evidence type="ECO:0000313" key="1">
    <source>
        <dbReference type="EMBL" id="GME78019.1"/>
    </source>
</evidence>
<sequence length="166" mass="18279">MHHHSSIPTINPLTNFIIDQTSNFLDIIFFNTLEKEITANDRMAISYCGCILIMLVFALVSLLSLNKLAKSGAVIFGIRMTYLKALIGSCFTVIICSTAAIDLTVKADNLGVLPGELSRLAILTIGVAITEIVLSLLVIGYASFLILFTNRHRRRLVAQIYSSLFK</sequence>
<comment type="caution">
    <text evidence="1">The sequence shown here is derived from an EMBL/GenBank/DDBJ whole genome shotgun (WGS) entry which is preliminary data.</text>
</comment>
<keyword evidence="2" id="KW-1185">Reference proteome</keyword>
<gene>
    <name evidence="1" type="ORF">Amon02_000326700</name>
</gene>
<dbReference type="EMBL" id="BSXS01002036">
    <property type="protein sequence ID" value="GME78019.1"/>
    <property type="molecule type" value="Genomic_DNA"/>
</dbReference>
<protein>
    <submittedName>
        <fullName evidence="1">Unnamed protein product</fullName>
    </submittedName>
</protein>
<evidence type="ECO:0000313" key="2">
    <source>
        <dbReference type="Proteomes" id="UP001165064"/>
    </source>
</evidence>
<organism evidence="1 2">
    <name type="scientific">Ambrosiozyma monospora</name>
    <name type="common">Yeast</name>
    <name type="synonym">Endomycopsis monosporus</name>
    <dbReference type="NCBI Taxonomy" id="43982"/>
    <lineage>
        <taxon>Eukaryota</taxon>
        <taxon>Fungi</taxon>
        <taxon>Dikarya</taxon>
        <taxon>Ascomycota</taxon>
        <taxon>Saccharomycotina</taxon>
        <taxon>Pichiomycetes</taxon>
        <taxon>Pichiales</taxon>
        <taxon>Pichiaceae</taxon>
        <taxon>Ambrosiozyma</taxon>
    </lineage>
</organism>
<reference evidence="1" key="1">
    <citation type="submission" date="2023-04" db="EMBL/GenBank/DDBJ databases">
        <title>Ambrosiozyma monospora NBRC 10751.</title>
        <authorList>
            <person name="Ichikawa N."/>
            <person name="Sato H."/>
            <person name="Tonouchi N."/>
        </authorList>
    </citation>
    <scope>NUCLEOTIDE SEQUENCE</scope>
    <source>
        <strain evidence="1">NBRC 10751</strain>
    </source>
</reference>
<dbReference type="Proteomes" id="UP001165064">
    <property type="component" value="Unassembled WGS sequence"/>
</dbReference>
<name>A0ACB5T0E2_AMBMO</name>
<proteinExistence type="predicted"/>